<protein>
    <submittedName>
        <fullName evidence="1">Uncharacterized protein</fullName>
    </submittedName>
</protein>
<sequence>MDGFTPLDASLVNASGIFSRWKIDMILLGAGAKTPRLIVPTIYGNHRIWFVEALSVVAILMITVAFQAGINPPGGVWQDTGYHNATLLLHNASQPSPPMLVHHFAGQSVMSHVDPKRYKDFCVVGFQPPEPSYWVCPGLLGLRQQKNKEEEA</sequence>
<dbReference type="EMBL" id="CM056815">
    <property type="protein sequence ID" value="KAJ8628915.1"/>
    <property type="molecule type" value="Genomic_DNA"/>
</dbReference>
<reference evidence="1 2" key="1">
    <citation type="journal article" date="2022" name="Hortic Res">
        <title>A haplotype resolved chromosomal level avocado genome allows analysis of novel avocado genes.</title>
        <authorList>
            <person name="Nath O."/>
            <person name="Fletcher S.J."/>
            <person name="Hayward A."/>
            <person name="Shaw L.M."/>
            <person name="Masouleh A.K."/>
            <person name="Furtado A."/>
            <person name="Henry R.J."/>
            <person name="Mitter N."/>
        </authorList>
    </citation>
    <scope>NUCLEOTIDE SEQUENCE [LARGE SCALE GENOMIC DNA]</scope>
    <source>
        <strain evidence="2">cv. Hass</strain>
    </source>
</reference>
<proteinExistence type="predicted"/>
<evidence type="ECO:0000313" key="1">
    <source>
        <dbReference type="EMBL" id="KAJ8628915.1"/>
    </source>
</evidence>
<accession>A0ACC2L6D7</accession>
<name>A0ACC2L6D7_PERAE</name>
<gene>
    <name evidence="1" type="ORF">MRB53_022238</name>
</gene>
<organism evidence="1 2">
    <name type="scientific">Persea americana</name>
    <name type="common">Avocado</name>
    <dbReference type="NCBI Taxonomy" id="3435"/>
    <lineage>
        <taxon>Eukaryota</taxon>
        <taxon>Viridiplantae</taxon>
        <taxon>Streptophyta</taxon>
        <taxon>Embryophyta</taxon>
        <taxon>Tracheophyta</taxon>
        <taxon>Spermatophyta</taxon>
        <taxon>Magnoliopsida</taxon>
        <taxon>Magnoliidae</taxon>
        <taxon>Laurales</taxon>
        <taxon>Lauraceae</taxon>
        <taxon>Persea</taxon>
    </lineage>
</organism>
<comment type="caution">
    <text evidence="1">The sequence shown here is derived from an EMBL/GenBank/DDBJ whole genome shotgun (WGS) entry which is preliminary data.</text>
</comment>
<evidence type="ECO:0000313" key="2">
    <source>
        <dbReference type="Proteomes" id="UP001234297"/>
    </source>
</evidence>
<keyword evidence="2" id="KW-1185">Reference proteome</keyword>
<dbReference type="Proteomes" id="UP001234297">
    <property type="component" value="Chromosome 7"/>
</dbReference>